<protein>
    <recommendedName>
        <fullName evidence="2 5">peptidylprolyl isomerase</fullName>
        <ecNumber evidence="2 5">5.2.1.8</ecNumber>
    </recommendedName>
</protein>
<keyword evidence="4 5" id="KW-0413">Isomerase</keyword>
<dbReference type="EMBL" id="HBHW01039461">
    <property type="protein sequence ID" value="CAE0062270.1"/>
    <property type="molecule type" value="Transcribed_RNA"/>
</dbReference>
<dbReference type="Pfam" id="PF00254">
    <property type="entry name" value="FKBP_C"/>
    <property type="match status" value="1"/>
</dbReference>
<evidence type="ECO:0000256" key="4">
    <source>
        <dbReference type="ARBA" id="ARBA00023235"/>
    </source>
</evidence>
<evidence type="ECO:0000256" key="3">
    <source>
        <dbReference type="ARBA" id="ARBA00023110"/>
    </source>
</evidence>
<evidence type="ECO:0000313" key="7">
    <source>
        <dbReference type="EMBL" id="CAE0062270.1"/>
    </source>
</evidence>
<dbReference type="SUPFAM" id="SSF54534">
    <property type="entry name" value="FKBP-like"/>
    <property type="match status" value="1"/>
</dbReference>
<name>A0A7S3EMP8_9RHOD</name>
<evidence type="ECO:0000256" key="2">
    <source>
        <dbReference type="ARBA" id="ARBA00013194"/>
    </source>
</evidence>
<gene>
    <name evidence="7" type="ORF">RMAR00112_LOCUS30340</name>
</gene>
<dbReference type="AlphaFoldDB" id="A0A7S3EMP8"/>
<keyword evidence="3 5" id="KW-0697">Rotamase</keyword>
<sequence>MDCGFVVGSSGVSRSKSGVRACSTRREFVQIASGTLLSGLLTGLPLKSDAKTPEVVKLDSGLEYVDEKIGQGSSPRAGDLVIINYVGYLSNGKVFDNSESPGRKPLAFRFGQNQVIPGWEEGIASMKPGGVRKLVVPPRLAYGDRGVCVEGQGCLIQPGETLSYDIQLLRVAISPI</sequence>
<dbReference type="InterPro" id="IPR001179">
    <property type="entry name" value="PPIase_FKBP_dom"/>
</dbReference>
<dbReference type="InterPro" id="IPR046357">
    <property type="entry name" value="PPIase_dom_sf"/>
</dbReference>
<organism evidence="7">
    <name type="scientific">Rhodosorus marinus</name>
    <dbReference type="NCBI Taxonomy" id="101924"/>
    <lineage>
        <taxon>Eukaryota</taxon>
        <taxon>Rhodophyta</taxon>
        <taxon>Stylonematophyceae</taxon>
        <taxon>Stylonematales</taxon>
        <taxon>Stylonemataceae</taxon>
        <taxon>Rhodosorus</taxon>
    </lineage>
</organism>
<accession>A0A7S3EMP8</accession>
<evidence type="ECO:0000256" key="5">
    <source>
        <dbReference type="PROSITE-ProRule" id="PRU00277"/>
    </source>
</evidence>
<evidence type="ECO:0000256" key="1">
    <source>
        <dbReference type="ARBA" id="ARBA00000971"/>
    </source>
</evidence>
<dbReference type="PROSITE" id="PS50059">
    <property type="entry name" value="FKBP_PPIASE"/>
    <property type="match status" value="1"/>
</dbReference>
<dbReference type="GO" id="GO:0003755">
    <property type="term" value="F:peptidyl-prolyl cis-trans isomerase activity"/>
    <property type="evidence" value="ECO:0007669"/>
    <property type="project" value="UniProtKB-KW"/>
</dbReference>
<dbReference type="EC" id="5.2.1.8" evidence="2 5"/>
<dbReference type="Gene3D" id="3.10.50.40">
    <property type="match status" value="1"/>
</dbReference>
<feature type="domain" description="PPIase FKBP-type" evidence="6">
    <location>
        <begin position="78"/>
        <end position="172"/>
    </location>
</feature>
<reference evidence="7" key="1">
    <citation type="submission" date="2021-01" db="EMBL/GenBank/DDBJ databases">
        <authorList>
            <person name="Corre E."/>
            <person name="Pelletier E."/>
            <person name="Niang G."/>
            <person name="Scheremetjew M."/>
            <person name="Finn R."/>
            <person name="Kale V."/>
            <person name="Holt S."/>
            <person name="Cochrane G."/>
            <person name="Meng A."/>
            <person name="Brown T."/>
            <person name="Cohen L."/>
        </authorList>
    </citation>
    <scope>NUCLEOTIDE SEQUENCE</scope>
    <source>
        <strain evidence="7">CCMP 769</strain>
    </source>
</reference>
<dbReference type="PANTHER" id="PTHR43811">
    <property type="entry name" value="FKBP-TYPE PEPTIDYL-PROLYL CIS-TRANS ISOMERASE FKPA"/>
    <property type="match status" value="1"/>
</dbReference>
<comment type="catalytic activity">
    <reaction evidence="1 5">
        <text>[protein]-peptidylproline (omega=180) = [protein]-peptidylproline (omega=0)</text>
        <dbReference type="Rhea" id="RHEA:16237"/>
        <dbReference type="Rhea" id="RHEA-COMP:10747"/>
        <dbReference type="Rhea" id="RHEA-COMP:10748"/>
        <dbReference type="ChEBI" id="CHEBI:83833"/>
        <dbReference type="ChEBI" id="CHEBI:83834"/>
        <dbReference type="EC" id="5.2.1.8"/>
    </reaction>
</comment>
<dbReference type="PANTHER" id="PTHR43811:SF19">
    <property type="entry name" value="39 KDA FK506-BINDING NUCLEAR PROTEIN"/>
    <property type="match status" value="1"/>
</dbReference>
<evidence type="ECO:0000259" key="6">
    <source>
        <dbReference type="PROSITE" id="PS50059"/>
    </source>
</evidence>
<proteinExistence type="predicted"/>